<dbReference type="PANTHER" id="PTHR47332:SF4">
    <property type="entry name" value="SET DOMAIN-CONTAINING PROTEIN 5"/>
    <property type="match status" value="1"/>
</dbReference>
<name>A0A9P6GC84_9PLEO</name>
<dbReference type="CDD" id="cd20071">
    <property type="entry name" value="SET_SMYD"/>
    <property type="match status" value="1"/>
</dbReference>
<accession>A0A9P6GC84</accession>
<dbReference type="OrthoDB" id="265717at2759"/>
<keyword evidence="3" id="KW-1185">Reference proteome</keyword>
<dbReference type="SUPFAM" id="SSF82199">
    <property type="entry name" value="SET domain"/>
    <property type="match status" value="1"/>
</dbReference>
<dbReference type="Pfam" id="PF00856">
    <property type="entry name" value="SET"/>
    <property type="match status" value="1"/>
</dbReference>
<dbReference type="InterPro" id="IPR001214">
    <property type="entry name" value="SET_dom"/>
</dbReference>
<gene>
    <name evidence="2" type="ORF">PMIN01_08693</name>
</gene>
<evidence type="ECO:0000259" key="1">
    <source>
        <dbReference type="PROSITE" id="PS50280"/>
    </source>
</evidence>
<comment type="caution">
    <text evidence="2">The sequence shown here is derived from an EMBL/GenBank/DDBJ whole genome shotgun (WGS) entry which is preliminary data.</text>
</comment>
<sequence length="372" mass="41753">MSRPLQRDPTGVKQLSGISAKSIFVFKNAIFHHLNSRAQPTTTHILPFLLPLPANSATCPTHPFQTQSPYPPFPYTIEPSPGKGLGVFAAHPLERGSIIMREAPVITITPPKQSPDTDYSLPVISQLVHREYNHLSEAQKHEVLDLTYSVLPTDLQRHGSHLDILGLIFRNNAHNAGSKTGSFPTIARINHSCRPNAAHRWNEKLKRRSVYATRGIEAGEEIFVSFIPLLLPRGERRKKLARYGFTCTCPACSQHPAELHRSDQSRVDIEHALRALSAQMNLTAPTHASASLELANLVEREGLVEYYAQTYWIAAISHARVGDWEKATVWANEGYKRQFMEDAESAWTMEMYELTRRAVENREAGLRSGIVK</sequence>
<dbReference type="Proteomes" id="UP000756921">
    <property type="component" value="Unassembled WGS sequence"/>
</dbReference>
<dbReference type="Gene3D" id="2.170.270.10">
    <property type="entry name" value="SET domain"/>
    <property type="match status" value="1"/>
</dbReference>
<dbReference type="PROSITE" id="PS50280">
    <property type="entry name" value="SET"/>
    <property type="match status" value="1"/>
</dbReference>
<proteinExistence type="predicted"/>
<dbReference type="AlphaFoldDB" id="A0A9P6GC84"/>
<dbReference type="PANTHER" id="PTHR47332">
    <property type="entry name" value="SET DOMAIN-CONTAINING PROTEIN 5"/>
    <property type="match status" value="1"/>
</dbReference>
<dbReference type="InterPro" id="IPR053185">
    <property type="entry name" value="SET_domain_protein"/>
</dbReference>
<dbReference type="SMART" id="SM00317">
    <property type="entry name" value="SET"/>
    <property type="match status" value="1"/>
</dbReference>
<feature type="domain" description="SET" evidence="1">
    <location>
        <begin position="73"/>
        <end position="227"/>
    </location>
</feature>
<dbReference type="EMBL" id="WJXW01000009">
    <property type="protein sequence ID" value="KAF9733011.1"/>
    <property type="molecule type" value="Genomic_DNA"/>
</dbReference>
<evidence type="ECO:0000313" key="2">
    <source>
        <dbReference type="EMBL" id="KAF9733011.1"/>
    </source>
</evidence>
<reference evidence="2" key="1">
    <citation type="journal article" date="2020" name="Mol. Plant Microbe Interact.">
        <title>Genome Sequence of the Biocontrol Agent Coniothyrium minitans strain Conio (IMI 134523).</title>
        <authorList>
            <person name="Patel D."/>
            <person name="Shittu T.A."/>
            <person name="Baroncelli R."/>
            <person name="Muthumeenakshi S."/>
            <person name="Osborne T.H."/>
            <person name="Janganan T.K."/>
            <person name="Sreenivasaprasad S."/>
        </authorList>
    </citation>
    <scope>NUCLEOTIDE SEQUENCE</scope>
    <source>
        <strain evidence="2">Conio</strain>
    </source>
</reference>
<dbReference type="InterPro" id="IPR046341">
    <property type="entry name" value="SET_dom_sf"/>
</dbReference>
<protein>
    <submittedName>
        <fullName evidence="2">SET domain-containing protein 5</fullName>
    </submittedName>
</protein>
<organism evidence="2 3">
    <name type="scientific">Paraphaeosphaeria minitans</name>
    <dbReference type="NCBI Taxonomy" id="565426"/>
    <lineage>
        <taxon>Eukaryota</taxon>
        <taxon>Fungi</taxon>
        <taxon>Dikarya</taxon>
        <taxon>Ascomycota</taxon>
        <taxon>Pezizomycotina</taxon>
        <taxon>Dothideomycetes</taxon>
        <taxon>Pleosporomycetidae</taxon>
        <taxon>Pleosporales</taxon>
        <taxon>Massarineae</taxon>
        <taxon>Didymosphaeriaceae</taxon>
        <taxon>Paraphaeosphaeria</taxon>
    </lineage>
</organism>
<evidence type="ECO:0000313" key="3">
    <source>
        <dbReference type="Proteomes" id="UP000756921"/>
    </source>
</evidence>